<reference evidence="2" key="1">
    <citation type="journal article" date="2022" name="Plant J.">
        <title>Strategies of tolerance reflected in two North American maple genomes.</title>
        <authorList>
            <person name="McEvoy S.L."/>
            <person name="Sezen U.U."/>
            <person name="Trouern-Trend A."/>
            <person name="McMahon S.M."/>
            <person name="Schaberg P.G."/>
            <person name="Yang J."/>
            <person name="Wegrzyn J.L."/>
            <person name="Swenson N.G."/>
        </authorList>
    </citation>
    <scope>NUCLEOTIDE SEQUENCE</scope>
    <source>
        <strain evidence="2">91603</strain>
    </source>
</reference>
<proteinExistence type="predicted"/>
<dbReference type="AlphaFoldDB" id="A0AAD5NJH9"/>
<dbReference type="EMBL" id="JAJSOW010000105">
    <property type="protein sequence ID" value="KAI9164866.1"/>
    <property type="molecule type" value="Genomic_DNA"/>
</dbReference>
<accession>A0AAD5NJH9</accession>
<evidence type="ECO:0000313" key="3">
    <source>
        <dbReference type="Proteomes" id="UP001064489"/>
    </source>
</evidence>
<dbReference type="Proteomes" id="UP001064489">
    <property type="component" value="Chromosome 10"/>
</dbReference>
<evidence type="ECO:0000256" key="1">
    <source>
        <dbReference type="SAM" id="MobiDB-lite"/>
    </source>
</evidence>
<comment type="caution">
    <text evidence="2">The sequence shown here is derived from an EMBL/GenBank/DDBJ whole genome shotgun (WGS) entry which is preliminary data.</text>
</comment>
<feature type="region of interest" description="Disordered" evidence="1">
    <location>
        <begin position="91"/>
        <end position="111"/>
    </location>
</feature>
<sequence>MFPRWLSSLQNSSIMGFPRLSPALQNFFLLVTFLIAFHLVSTHARVLSCNINISPSSSSSQRQQHADIISNRPLIPSQPYIADLGSISGDTRRSDFDEQEFGNKDTSLLLK</sequence>
<keyword evidence="3" id="KW-1185">Reference proteome</keyword>
<name>A0AAD5NJH9_ACENE</name>
<evidence type="ECO:0000313" key="2">
    <source>
        <dbReference type="EMBL" id="KAI9164866.1"/>
    </source>
</evidence>
<gene>
    <name evidence="2" type="ORF">LWI28_003605</name>
</gene>
<protein>
    <submittedName>
        <fullName evidence="2">Uncharacterized protein</fullName>
    </submittedName>
</protein>
<organism evidence="2 3">
    <name type="scientific">Acer negundo</name>
    <name type="common">Box elder</name>
    <dbReference type="NCBI Taxonomy" id="4023"/>
    <lineage>
        <taxon>Eukaryota</taxon>
        <taxon>Viridiplantae</taxon>
        <taxon>Streptophyta</taxon>
        <taxon>Embryophyta</taxon>
        <taxon>Tracheophyta</taxon>
        <taxon>Spermatophyta</taxon>
        <taxon>Magnoliopsida</taxon>
        <taxon>eudicotyledons</taxon>
        <taxon>Gunneridae</taxon>
        <taxon>Pentapetalae</taxon>
        <taxon>rosids</taxon>
        <taxon>malvids</taxon>
        <taxon>Sapindales</taxon>
        <taxon>Sapindaceae</taxon>
        <taxon>Hippocastanoideae</taxon>
        <taxon>Acereae</taxon>
        <taxon>Acer</taxon>
    </lineage>
</organism>
<reference evidence="2" key="2">
    <citation type="submission" date="2023-02" db="EMBL/GenBank/DDBJ databases">
        <authorList>
            <person name="Swenson N.G."/>
            <person name="Wegrzyn J.L."/>
            <person name="Mcevoy S.L."/>
        </authorList>
    </citation>
    <scope>NUCLEOTIDE SEQUENCE</scope>
    <source>
        <strain evidence="2">91603</strain>
        <tissue evidence="2">Leaf</tissue>
    </source>
</reference>